<accession>A0A364LHB3</accession>
<sequence length="164" mass="18579">MKRYSILLFSLLSVCSSSPFAKQCIDAHQLSSIGKDIKQYTKQLSCPLNLKSSDINWVMDQELPKLINKQFLGVEPPADWQNMSKLLILSCYSEGDLCDAKIQKEVSTCLTANGALLLVKYGSWLSDNCETLQNNVVNKWQEKKTVVYQLIDEIFTRIKPPLSN</sequence>
<evidence type="ECO:0000256" key="1">
    <source>
        <dbReference type="SAM" id="SignalP"/>
    </source>
</evidence>
<dbReference type="Proteomes" id="UP000249458">
    <property type="component" value="Unassembled WGS sequence"/>
</dbReference>
<keyword evidence="1" id="KW-0732">Signal</keyword>
<protein>
    <submittedName>
        <fullName evidence="2">Uncharacterized protein</fullName>
    </submittedName>
</protein>
<feature type="chain" id="PRO_5016751707" evidence="1">
    <location>
        <begin position="22"/>
        <end position="164"/>
    </location>
</feature>
<dbReference type="EMBL" id="MVJN01000008">
    <property type="protein sequence ID" value="RAP35647.1"/>
    <property type="molecule type" value="Genomic_DNA"/>
</dbReference>
<proteinExistence type="predicted"/>
<evidence type="ECO:0000313" key="3">
    <source>
        <dbReference type="Proteomes" id="UP000249458"/>
    </source>
</evidence>
<comment type="caution">
    <text evidence="2">The sequence shown here is derived from an EMBL/GenBank/DDBJ whole genome shotgun (WGS) entry which is preliminary data.</text>
</comment>
<dbReference type="RefSeq" id="WP_112220048.1">
    <property type="nucleotide sequence ID" value="NZ_MVJN01000008.1"/>
</dbReference>
<name>A0A364LHB3_9GAMM</name>
<organism evidence="2 3">
    <name type="scientific">Legionella quinlivanii</name>
    <dbReference type="NCBI Taxonomy" id="45073"/>
    <lineage>
        <taxon>Bacteria</taxon>
        <taxon>Pseudomonadati</taxon>
        <taxon>Pseudomonadota</taxon>
        <taxon>Gammaproteobacteria</taxon>
        <taxon>Legionellales</taxon>
        <taxon>Legionellaceae</taxon>
        <taxon>Legionella</taxon>
    </lineage>
</organism>
<gene>
    <name evidence="2" type="ORF">B1207_11130</name>
</gene>
<feature type="signal peptide" evidence="1">
    <location>
        <begin position="1"/>
        <end position="21"/>
    </location>
</feature>
<evidence type="ECO:0000313" key="2">
    <source>
        <dbReference type="EMBL" id="RAP35647.1"/>
    </source>
</evidence>
<dbReference type="AlphaFoldDB" id="A0A364LHB3"/>
<reference evidence="2 3" key="1">
    <citation type="submission" date="2017-02" db="EMBL/GenBank/DDBJ databases">
        <title>Legionella quilivanii strain from human: case report and whole genome sequencing analysis.</title>
        <authorList>
            <person name="Lalancette C."/>
            <person name="Leduc J.-M."/>
            <person name="Levesque S."/>
            <person name="Fournier E."/>
            <person name="Saoud J."/>
            <person name="Faucher S.P."/>
            <person name="Bernard K."/>
            <person name="Martineau C."/>
            <person name="Longtin J."/>
        </authorList>
    </citation>
    <scope>NUCLEOTIDE SEQUENCE [LARGE SCALE GENOMIC DNA]</scope>
    <source>
        <strain evidence="2 3">ID143958</strain>
    </source>
</reference>